<name>G0W8Z7_NAUDC</name>
<evidence type="ECO:0000259" key="4">
    <source>
        <dbReference type="PROSITE" id="PS50009"/>
    </source>
</evidence>
<dbReference type="EMBL" id="HE580269">
    <property type="protein sequence ID" value="CCD24258.1"/>
    <property type="molecule type" value="Genomic_DNA"/>
</dbReference>
<evidence type="ECO:0000256" key="3">
    <source>
        <dbReference type="SAM" id="MobiDB-lite"/>
    </source>
</evidence>
<dbReference type="RefSeq" id="XP_003669501.1">
    <property type="nucleotide sequence ID" value="XM_003669453.1"/>
</dbReference>
<dbReference type="Gene3D" id="1.10.555.10">
    <property type="entry name" value="Rho GTPase activation protein"/>
    <property type="match status" value="1"/>
</dbReference>
<feature type="region of interest" description="Disordered" evidence="3">
    <location>
        <begin position="370"/>
        <end position="413"/>
    </location>
</feature>
<dbReference type="InterPro" id="IPR000651">
    <property type="entry name" value="Ras-like_Gua-exchang_fac_N"/>
</dbReference>
<dbReference type="HOGENOM" id="CLU_002085_0_0_1"/>
<dbReference type="InterPro" id="IPR036964">
    <property type="entry name" value="RASGEF_cat_dom_sf"/>
</dbReference>
<keyword evidence="7" id="KW-1185">Reference proteome</keyword>
<reference evidence="6 7" key="1">
    <citation type="journal article" date="2011" name="Proc. Natl. Acad. Sci. U.S.A.">
        <title>Evolutionary erosion of yeast sex chromosomes by mating-type switching accidents.</title>
        <authorList>
            <person name="Gordon J.L."/>
            <person name="Armisen D."/>
            <person name="Proux-Wera E."/>
            <person name="Oheigeartaigh S.S."/>
            <person name="Byrne K.P."/>
            <person name="Wolfe K.H."/>
        </authorList>
    </citation>
    <scope>NUCLEOTIDE SEQUENCE [LARGE SCALE GENOMIC DNA]</scope>
    <source>
        <strain evidence="7">ATCC 10597 / BCRC 20456 / CBS 421 / NBRC 0211 / NRRL Y-12639</strain>
    </source>
</reference>
<feature type="domain" description="Ras-GEF" evidence="4">
    <location>
        <begin position="640"/>
        <end position="913"/>
    </location>
</feature>
<evidence type="ECO:0000256" key="1">
    <source>
        <dbReference type="ARBA" id="ARBA00022468"/>
    </source>
</evidence>
<organism evidence="6 7">
    <name type="scientific">Naumovozyma dairenensis (strain ATCC 10597 / BCRC 20456 / CBS 421 / NBRC 0211 / NRRL Y-12639)</name>
    <name type="common">Saccharomyces dairenensis</name>
    <dbReference type="NCBI Taxonomy" id="1071378"/>
    <lineage>
        <taxon>Eukaryota</taxon>
        <taxon>Fungi</taxon>
        <taxon>Dikarya</taxon>
        <taxon>Ascomycota</taxon>
        <taxon>Saccharomycotina</taxon>
        <taxon>Saccharomycetes</taxon>
        <taxon>Saccharomycetales</taxon>
        <taxon>Saccharomycetaceae</taxon>
        <taxon>Naumovozyma</taxon>
    </lineage>
</organism>
<dbReference type="InterPro" id="IPR000198">
    <property type="entry name" value="RhoGAP_dom"/>
</dbReference>
<evidence type="ECO:0000259" key="5">
    <source>
        <dbReference type="PROSITE" id="PS50238"/>
    </source>
</evidence>
<dbReference type="GO" id="GO:0000131">
    <property type="term" value="C:incipient cellular bud site"/>
    <property type="evidence" value="ECO:0007669"/>
    <property type="project" value="EnsemblFungi"/>
</dbReference>
<feature type="compositionally biased region" description="Basic residues" evidence="3">
    <location>
        <begin position="98"/>
        <end position="113"/>
    </location>
</feature>
<dbReference type="GO" id="GO:0044879">
    <property type="term" value="P:mitotic morphogenesis checkpoint signaling"/>
    <property type="evidence" value="ECO:0007669"/>
    <property type="project" value="EnsemblFungi"/>
</dbReference>
<dbReference type="PROSITE" id="PS50238">
    <property type="entry name" value="RHOGAP"/>
    <property type="match status" value="1"/>
</dbReference>
<dbReference type="InterPro" id="IPR023578">
    <property type="entry name" value="Ras_GEF_dom_sf"/>
</dbReference>
<dbReference type="SUPFAM" id="SSF48366">
    <property type="entry name" value="Ras GEF"/>
    <property type="match status" value="2"/>
</dbReference>
<dbReference type="Gene3D" id="1.10.840.10">
    <property type="entry name" value="Ras guanine-nucleotide exchange factors catalytic domain"/>
    <property type="match status" value="1"/>
</dbReference>
<dbReference type="STRING" id="1071378.G0W8Z7"/>
<feature type="region of interest" description="Disordered" evidence="3">
    <location>
        <begin position="274"/>
        <end position="334"/>
    </location>
</feature>
<dbReference type="Proteomes" id="UP000000689">
    <property type="component" value="Chromosome 3"/>
</dbReference>
<dbReference type="SMART" id="SM00147">
    <property type="entry name" value="RasGEF"/>
    <property type="match status" value="1"/>
</dbReference>
<feature type="compositionally biased region" description="Low complexity" evidence="3">
    <location>
        <begin position="33"/>
        <end position="60"/>
    </location>
</feature>
<protein>
    <submittedName>
        <fullName evidence="6">Uncharacterized protein</fullName>
    </submittedName>
</protein>
<dbReference type="InterPro" id="IPR001895">
    <property type="entry name" value="RASGEF_cat_dom"/>
</dbReference>
<feature type="region of interest" description="Disordered" evidence="3">
    <location>
        <begin position="1814"/>
        <end position="1863"/>
    </location>
</feature>
<feature type="domain" description="Rho-GAP" evidence="5">
    <location>
        <begin position="2003"/>
        <end position="2201"/>
    </location>
</feature>
<feature type="compositionally biased region" description="Low complexity" evidence="3">
    <location>
        <begin position="389"/>
        <end position="400"/>
    </location>
</feature>
<dbReference type="OMA" id="TLEDDRW"/>
<feature type="region of interest" description="Disordered" evidence="3">
    <location>
        <begin position="597"/>
        <end position="621"/>
    </location>
</feature>
<gene>
    <name evidence="6" type="primary">NDAI0C05990</name>
    <name evidence="6" type="ordered locus">NDAI_0C05990</name>
</gene>
<dbReference type="GO" id="GO:0005938">
    <property type="term" value="C:cell cortex"/>
    <property type="evidence" value="ECO:0007669"/>
    <property type="project" value="EnsemblFungi"/>
</dbReference>
<keyword evidence="1" id="KW-0343">GTPase activation</keyword>
<feature type="compositionally biased region" description="Polar residues" evidence="3">
    <location>
        <begin position="312"/>
        <end position="334"/>
    </location>
</feature>
<proteinExistence type="predicted"/>
<dbReference type="GO" id="GO:0005934">
    <property type="term" value="C:cellular bud tip"/>
    <property type="evidence" value="ECO:0007669"/>
    <property type="project" value="EnsemblFungi"/>
</dbReference>
<dbReference type="GeneID" id="11496430"/>
<dbReference type="Pfam" id="PF00620">
    <property type="entry name" value="RhoGAP"/>
    <property type="match status" value="1"/>
</dbReference>
<sequence length="2202" mass="249219">MKSLLWSSKSRKSSNSSKSSTHGSSKQAQDLPTSASHSSSLSLSDTHSSSHSTQMSASTSNLSQYIHKHHHGRHNRKHASSTLSIDSIDENSDNSSNTKRRSSSNTAHTRRHLSVSDSQANINIYHADIPTKSTRSVDSTAREDVTSILSETLSNNSSRHSSTLNINEALSPSSALKKSNHITKISSSASELRSSSLSPARRNVIQDISKTSNRTPDNVIATNTNNANSNENLRTNNKNVVHLNTENYDSTIFKVGWINRSHGQVLTTHNLKQDHTNTNMTNGSSSNITSNKNLNRPNNRQSRFFDAESIKEISNNSNDSSRTDFNSSRRSSVMSDTQILVPDYRIYRAQLKGCILSLYKSGLTNNIKYFDPNLPDPTTNDNSKSETFNDNNSSRSNSLSTTREKITPEATQTDNLASIMKTPIELNYLSENYPHPKLKLDSDNHIIGGTIESICHAILFYTEKASRSDKTNIHKQHNTIPRHIMNLLLMLPLLDHFLKFLVVFNQFGLSFTKHDSKLTNNSTQFYNISSTTDALLTERLALVVKTILDVFPSFLLDDKILQTVISLLDTISLHNDEISNKLKITLATKHNDLNNLTSFSRSSTARNSNNKHNPSHSLTKPSTNALLRDILNPENFINLNINNLAKEIHNINLKFDKIWAPRCDYSLLYDSKYLNQKIIALNPLVFNNETNVHFLGRLLISHLFPDSHSNVSTSNYKEDPKLGAKILTKWVQLGCRFEHLGDMVSWLAVATIICSIPVLRLMSAWEYVSEPILKIIFKDWVPTIMQLDRRQMTSKSTSSVFILAPPNLDDNFVWLNVISYFGDLIIHADDLPNATKFKYLEKKISRTKNAFHKWEQRLHIVDAKNKSSAPDQRLIEDISPNVSPIYQFWKYHLAQPPLNMKDIMNLSLKYEPPMIDPKMYSSIGSQRSSLLSGSYLPILFTELLPSYSLFPKKSLIGAAGISTTKTIPPRSSARLSRAITISEPLPIISNSPKLGALSTSDDNQVTGMSNIDGPVIKEMSCKQSNKQMLMKSIRDVLNIDMDVFHISDDLVFKSLFDSAGKSRPVSMVIETPKRFSQQSLSNLTMQQGNKTDSISTTDRLSKTLEHMDFFNNIGHATETSLKEAVIHVVLKSSSLDRIFDLLVLTVNVFSKLVDTKDLKNYYYHEKQRHASNSLDTSKDSDVGLLDYAFVKLTMDNDIFTETFFNTYKGFTTTTSVLENLAKRFIGATSCASSISKIMNTDGANEADNTIEQNATFPAWDLKVDDQSDINPIHILKIQIGAAEALFHLIKNHYVDFTDSLSNNVTFLDILKIMEKEVTVEWPQKIEKYRSEKNISSVQINELEGLFTTLNETFNNIKASYQKQLYKPIGVNKLQRKTIEILEKFQNKTLSDFERNLNNREFNDDPMVGGFEKLSYDNYEGIIEWVSKVEKVIIEHMRLISKHEWFIVFQQLELLSNESLISFFSYPLHVSSSNLMTSGTFNDLEVLNIFTWLSTLTHQTTADVDNENEDELFIKKLPKSIQLLLKLHSGLVSFFGVHLENTNISVQRRQDICATILQILNYVRWKNSCLDLFDSANSNGSESLCPHIPSFLETAIANCMISPKSRYHETSWMHAAMKLSRPDSSMDSVHSISTILADIIDPVHIKSFNEYDNVYTSKCKNLTPCPGWFISRLLEISQFVPNMSINNSKLINFDKRRFVNNIIANMTSLIPDITTTVAAEEDHDKFGRCLFFQFSDPNNAFKKRVKTVASNESKMLKSSLNDHSIFKEIIFTEVEKVKREQRKMELLCIQERDTKHSAILQQVINRKNRDSIIIPSLSSSSTSSGTSSMNSSSSSSLNASNNRNKRSSVVSVNPRNSVVSHQSHNGVGKKIGGFFRRPFSIGGFNTSNSNYSLNGILQQEIQSNKSIAPSLLPVIDPSSLQETKPVLNIKTFEIKSIVEIINHRQIPSYYYSFKIIMQDGTEYTIQSTNNIETVEWIKMIRASKRYSFHSKKFKGKTHNKVFGVPLEDVCEREGTIIPTIIVKLLEEIELRGLDEVGLYRIPGSVGSINALKNAFDEEGAVNNSFTLEDDRWFEVNAIAGCFKMYLRELPDSLFSNEKVHDFTRLAMRYKSSEIPLDQYKHEMTTMLNMLPVCYYQTMKRIVMHLNKVHQHVNNNRMDASNLAIVFSMSFIDQDDLANSMGSTLGAIQTILQHFIRSPNDFFT</sequence>
<dbReference type="GO" id="GO:0005085">
    <property type="term" value="F:guanyl-nucleotide exchange factor activity"/>
    <property type="evidence" value="ECO:0007669"/>
    <property type="project" value="UniProtKB-KW"/>
</dbReference>
<dbReference type="eggNOG" id="KOG1450">
    <property type="taxonomic scope" value="Eukaryota"/>
</dbReference>
<dbReference type="GO" id="GO:0005886">
    <property type="term" value="C:plasma membrane"/>
    <property type="evidence" value="ECO:0007669"/>
    <property type="project" value="EnsemblFungi"/>
</dbReference>
<dbReference type="Gene3D" id="1.20.870.10">
    <property type="entry name" value="Son of sevenless (SoS) protein Chain: S domain 1"/>
    <property type="match status" value="1"/>
</dbReference>
<keyword evidence="2" id="KW-0344">Guanine-nucleotide releasing factor</keyword>
<feature type="compositionally biased region" description="Low complexity" evidence="3">
    <location>
        <begin position="1815"/>
        <end position="1859"/>
    </location>
</feature>
<dbReference type="PANTHER" id="PTHR23176">
    <property type="entry name" value="RHO/RAC/CDC GTPASE-ACTIVATING PROTEIN"/>
    <property type="match status" value="1"/>
</dbReference>
<feature type="compositionally biased region" description="Low complexity" evidence="3">
    <location>
        <begin position="276"/>
        <end position="293"/>
    </location>
</feature>
<dbReference type="GO" id="GO:0007264">
    <property type="term" value="P:small GTPase-mediated signal transduction"/>
    <property type="evidence" value="ECO:0007669"/>
    <property type="project" value="InterPro"/>
</dbReference>
<dbReference type="SMART" id="SM00229">
    <property type="entry name" value="RasGEFN"/>
    <property type="match status" value="1"/>
</dbReference>
<dbReference type="CDD" id="cd00159">
    <property type="entry name" value="RhoGAP"/>
    <property type="match status" value="1"/>
</dbReference>
<dbReference type="GO" id="GO:0043332">
    <property type="term" value="C:mating projection tip"/>
    <property type="evidence" value="ECO:0007669"/>
    <property type="project" value="EnsemblFungi"/>
</dbReference>
<feature type="compositionally biased region" description="Polar residues" evidence="3">
    <location>
        <begin position="376"/>
        <end position="388"/>
    </location>
</feature>
<dbReference type="InterPro" id="IPR008936">
    <property type="entry name" value="Rho_GTPase_activation_prot"/>
</dbReference>
<dbReference type="OrthoDB" id="79452at2759"/>
<dbReference type="KEGG" id="ndi:NDAI_0C05990"/>
<feature type="region of interest" description="Disordered" evidence="3">
    <location>
        <begin position="1"/>
        <end position="119"/>
    </location>
</feature>
<evidence type="ECO:0000313" key="7">
    <source>
        <dbReference type="Proteomes" id="UP000000689"/>
    </source>
</evidence>
<feature type="compositionally biased region" description="Low complexity" evidence="3">
    <location>
        <begin position="1"/>
        <end position="26"/>
    </location>
</feature>
<evidence type="ECO:0000313" key="6">
    <source>
        <dbReference type="EMBL" id="CCD24258.1"/>
    </source>
</evidence>
<dbReference type="PANTHER" id="PTHR23176:SF96">
    <property type="entry name" value="GTPASE-ACTIVATING PROTEIN BEM2_IPL2"/>
    <property type="match status" value="1"/>
</dbReference>
<evidence type="ECO:0000256" key="2">
    <source>
        <dbReference type="PROSITE-ProRule" id="PRU00168"/>
    </source>
</evidence>
<dbReference type="GO" id="GO:0030036">
    <property type="term" value="P:actin cytoskeleton organization"/>
    <property type="evidence" value="ECO:0007669"/>
    <property type="project" value="EnsemblFungi"/>
</dbReference>
<dbReference type="Pfam" id="PF00617">
    <property type="entry name" value="RasGEF"/>
    <property type="match status" value="1"/>
</dbReference>
<dbReference type="SMART" id="SM00324">
    <property type="entry name" value="RhoGAP"/>
    <property type="match status" value="1"/>
</dbReference>
<accession>G0W8Z7</accession>
<dbReference type="CDD" id="cd06224">
    <property type="entry name" value="REM"/>
    <property type="match status" value="1"/>
</dbReference>
<dbReference type="GO" id="GO:0005096">
    <property type="term" value="F:GTPase activator activity"/>
    <property type="evidence" value="ECO:0007669"/>
    <property type="project" value="UniProtKB-KW"/>
</dbReference>
<dbReference type="InterPro" id="IPR050729">
    <property type="entry name" value="Rho-GAP"/>
</dbReference>
<dbReference type="SUPFAM" id="SSF48350">
    <property type="entry name" value="GTPase activation domain, GAP"/>
    <property type="match status" value="1"/>
</dbReference>
<dbReference type="Pfam" id="PF00618">
    <property type="entry name" value="RasGEF_N"/>
    <property type="match status" value="1"/>
</dbReference>
<feature type="compositionally biased region" description="Basic residues" evidence="3">
    <location>
        <begin position="66"/>
        <end position="79"/>
    </location>
</feature>
<dbReference type="PROSITE" id="PS50009">
    <property type="entry name" value="RASGEF_CAT"/>
    <property type="match status" value="1"/>
</dbReference>
<dbReference type="GO" id="GO:0035024">
    <property type="term" value="P:negative regulation of Rho protein signal transduction"/>
    <property type="evidence" value="ECO:0007669"/>
    <property type="project" value="EnsemblFungi"/>
</dbReference>